<dbReference type="PANTHER" id="PTHR43512">
    <property type="entry name" value="TRANSLATION FACTOR GUF1-RELATED"/>
    <property type="match status" value="1"/>
</dbReference>
<dbReference type="Pfam" id="PF03144">
    <property type="entry name" value="GTP_EFTU_D2"/>
    <property type="match status" value="1"/>
</dbReference>
<dbReference type="GO" id="GO:0003746">
    <property type="term" value="F:translation elongation factor activity"/>
    <property type="evidence" value="ECO:0007669"/>
    <property type="project" value="UniProtKB-UniRule"/>
</dbReference>
<accession>A0A449AVT3</accession>
<dbReference type="NCBIfam" id="TIGR00231">
    <property type="entry name" value="small_GTP"/>
    <property type="match status" value="1"/>
</dbReference>
<dbReference type="Gene3D" id="2.40.30.10">
    <property type="entry name" value="Translation factors"/>
    <property type="match status" value="1"/>
</dbReference>
<evidence type="ECO:0000256" key="2">
    <source>
        <dbReference type="ARBA" id="ARBA00022475"/>
    </source>
</evidence>
<dbReference type="InterPro" id="IPR004161">
    <property type="entry name" value="EFTu-like_2"/>
</dbReference>
<dbReference type="Pfam" id="PF00679">
    <property type="entry name" value="EFG_C"/>
    <property type="match status" value="1"/>
</dbReference>
<dbReference type="HAMAP" id="MF_00071">
    <property type="entry name" value="LepA"/>
    <property type="match status" value="1"/>
</dbReference>
<evidence type="ECO:0000256" key="10">
    <source>
        <dbReference type="ARBA" id="ARBA00061052"/>
    </source>
</evidence>
<feature type="binding site" evidence="12">
    <location>
        <begin position="16"/>
        <end position="21"/>
    </location>
    <ligand>
        <name>GTP</name>
        <dbReference type="ChEBI" id="CHEBI:37565"/>
    </ligand>
</feature>
<evidence type="ECO:0000259" key="13">
    <source>
        <dbReference type="PROSITE" id="PS51722"/>
    </source>
</evidence>
<comment type="subcellular location">
    <subcellularLocation>
        <location evidence="12">Cell membrane</location>
        <topology evidence="12">Peripheral membrane protein</topology>
        <orientation evidence="12">Cytoplasmic side</orientation>
    </subcellularLocation>
</comment>
<dbReference type="SUPFAM" id="SSF50447">
    <property type="entry name" value="Translation proteins"/>
    <property type="match status" value="1"/>
</dbReference>
<dbReference type="Gene3D" id="3.30.70.240">
    <property type="match status" value="1"/>
</dbReference>
<name>A0A449AVT3_9BACT</name>
<dbReference type="SUPFAM" id="SSF54980">
    <property type="entry name" value="EF-G C-terminal domain-like"/>
    <property type="match status" value="2"/>
</dbReference>
<dbReference type="KEGG" id="mgly:NCTC10194_00554"/>
<feature type="binding site" evidence="12">
    <location>
        <begin position="128"/>
        <end position="131"/>
    </location>
    <ligand>
        <name>GTP</name>
        <dbReference type="ChEBI" id="CHEBI:37565"/>
    </ligand>
</feature>
<comment type="function">
    <text evidence="9 12">Required for accurate and efficient protein synthesis under certain stress conditions. May act as a fidelity factor of the translation reaction, by catalyzing a one-codon backward translocation of tRNAs on improperly translocated ribosomes. Back-translocation proceeds from a post-translocation (POST) complex to a pre-translocation (PRE) complex, thus giving elongation factor G a second chance to translocate the tRNAs correctly. Binds to ribosomes in a GTP-dependent manner.</text>
</comment>
<dbReference type="InterPro" id="IPR000640">
    <property type="entry name" value="EFG_V-like"/>
</dbReference>
<dbReference type="Proteomes" id="UP000290815">
    <property type="component" value="Chromosome"/>
</dbReference>
<keyword evidence="15" id="KW-1185">Reference proteome</keyword>
<dbReference type="InterPro" id="IPR035654">
    <property type="entry name" value="LepA_IV"/>
</dbReference>
<evidence type="ECO:0000256" key="3">
    <source>
        <dbReference type="ARBA" id="ARBA00022741"/>
    </source>
</evidence>
<dbReference type="InterPro" id="IPR031157">
    <property type="entry name" value="G_TR_CS"/>
</dbReference>
<dbReference type="InterPro" id="IPR006297">
    <property type="entry name" value="EF-4"/>
</dbReference>
<evidence type="ECO:0000256" key="5">
    <source>
        <dbReference type="ARBA" id="ARBA00022917"/>
    </source>
</evidence>
<sequence length="601" mass="68101">MNKDKIKNFSIIAHIDHGKSTLADRILEYTGTVSNRELKDQFLDSMDLEQERGITIKLNAVQLKYKDYTFHLIDTPGHVDFTYEVSRSLAASEGALLLVDATQGIEAQTLANVYLAIENNLEIIPVINKIDLPSANVDEVKQEIEDVIGIPTENAVLVSAKTGQGVHELLDAIVKYIPAPRDADDNKPLKALIFDSYFDAYRGVVMLVRIFEGKLKPGDKFIFMSRKKEEQDYHVIDLGVRNPHETKKDCLEAGEVGWVSAAIRDAKEVHVGDTITLANNPTDKPLAGYKKMKPVVFTGFYPIDTRDYSLLKESLEKISLSDSSITWEQETSKALGFGFRVGFLGLLHMEILQERLDREYKVGIIATAPSVEYLVYMTNGNIEKISNPTMLPDRTFIDKIEEPYIEANIFIPNEYIGNVMELCQNKRGIYKSLESIDAKRSRVVYELPLAETIFDFFDRLKSSTKGYASFEYEWIGYRESDLVKVDILLNGDKVDAFSIITHRDKAYESSRELCKKLKDAIPRQNFEVPVQATIGGKIIARETIKAYRKDVTAKLYGGDVTRRQKLLKKQKEGKKRMKKLGTIEVPQEAFLSILKTNIEPK</sequence>
<dbReference type="Gene3D" id="3.40.50.300">
    <property type="entry name" value="P-loop containing nucleotide triphosphate hydrolases"/>
    <property type="match status" value="1"/>
</dbReference>
<dbReference type="EC" id="3.6.5.n1" evidence="11 12"/>
<dbReference type="PANTHER" id="PTHR43512:SF4">
    <property type="entry name" value="TRANSLATION FACTOR GUF1 HOMOLOG, CHLOROPLASTIC"/>
    <property type="match status" value="1"/>
</dbReference>
<evidence type="ECO:0000256" key="9">
    <source>
        <dbReference type="ARBA" id="ARBA00057626"/>
    </source>
</evidence>
<gene>
    <name evidence="12 14" type="primary">lepA</name>
    <name evidence="14" type="ORF">NCTC10194_00554</name>
</gene>
<evidence type="ECO:0000313" key="14">
    <source>
        <dbReference type="EMBL" id="VEU70740.1"/>
    </source>
</evidence>
<dbReference type="RefSeq" id="WP_027333593.1">
    <property type="nucleotide sequence ID" value="NZ_LR215024.1"/>
</dbReference>
<dbReference type="InterPro" id="IPR005225">
    <property type="entry name" value="Small_GTP-bd"/>
</dbReference>
<comment type="similarity">
    <text evidence="10">Belongs to the GTP-binding elongation factor family. LepA subfamily.</text>
</comment>
<reference evidence="14 15" key="1">
    <citation type="submission" date="2019-01" db="EMBL/GenBank/DDBJ databases">
        <authorList>
            <consortium name="Pathogen Informatics"/>
        </authorList>
    </citation>
    <scope>NUCLEOTIDE SEQUENCE [LARGE SCALE GENOMIC DNA]</scope>
    <source>
        <strain evidence="14 15">NCTC10194</strain>
    </source>
</reference>
<dbReference type="Gene3D" id="3.30.70.870">
    <property type="entry name" value="Elongation Factor G (Translational Gtpase), domain 3"/>
    <property type="match status" value="1"/>
</dbReference>
<evidence type="ECO:0000256" key="8">
    <source>
        <dbReference type="ARBA" id="ARBA00050293"/>
    </source>
</evidence>
<dbReference type="FunFam" id="3.30.70.870:FF:000004">
    <property type="entry name" value="Translation factor GUF1, mitochondrial"/>
    <property type="match status" value="1"/>
</dbReference>
<dbReference type="Pfam" id="PF00009">
    <property type="entry name" value="GTP_EFTU"/>
    <property type="match status" value="1"/>
</dbReference>
<keyword evidence="5 12" id="KW-0648">Protein biosynthesis</keyword>
<dbReference type="Pfam" id="PF06421">
    <property type="entry name" value="LepA_C"/>
    <property type="match status" value="1"/>
</dbReference>
<dbReference type="PRINTS" id="PR00315">
    <property type="entry name" value="ELONGATNFCT"/>
</dbReference>
<keyword evidence="3 12" id="KW-0547">Nucleotide-binding</keyword>
<dbReference type="SMART" id="SM00838">
    <property type="entry name" value="EFG_C"/>
    <property type="match status" value="1"/>
</dbReference>
<dbReference type="FunFam" id="3.30.70.2570:FF:000001">
    <property type="entry name" value="Translation factor GUF1, mitochondrial"/>
    <property type="match status" value="1"/>
</dbReference>
<evidence type="ECO:0000256" key="1">
    <source>
        <dbReference type="ARBA" id="ARBA00005454"/>
    </source>
</evidence>
<dbReference type="InterPro" id="IPR027417">
    <property type="entry name" value="P-loop_NTPase"/>
</dbReference>
<dbReference type="FunFam" id="3.40.50.300:FF:000078">
    <property type="entry name" value="Elongation factor 4"/>
    <property type="match status" value="1"/>
</dbReference>
<evidence type="ECO:0000256" key="4">
    <source>
        <dbReference type="ARBA" id="ARBA00022801"/>
    </source>
</evidence>
<keyword evidence="2 12" id="KW-1003">Cell membrane</keyword>
<evidence type="ECO:0000256" key="11">
    <source>
        <dbReference type="ARBA" id="ARBA00066744"/>
    </source>
</evidence>
<dbReference type="GO" id="GO:0005886">
    <property type="term" value="C:plasma membrane"/>
    <property type="evidence" value="ECO:0007669"/>
    <property type="project" value="UniProtKB-SubCell"/>
</dbReference>
<dbReference type="InterPro" id="IPR035647">
    <property type="entry name" value="EFG_III/V"/>
</dbReference>
<dbReference type="GO" id="GO:0005525">
    <property type="term" value="F:GTP binding"/>
    <property type="evidence" value="ECO:0007669"/>
    <property type="project" value="UniProtKB-UniRule"/>
</dbReference>
<dbReference type="PROSITE" id="PS00301">
    <property type="entry name" value="G_TR_1"/>
    <property type="match status" value="1"/>
</dbReference>
<dbReference type="FunFam" id="2.40.30.10:FF:000015">
    <property type="entry name" value="Translation factor GUF1, mitochondrial"/>
    <property type="match status" value="1"/>
</dbReference>
<keyword evidence="4 12" id="KW-0378">Hydrolase</keyword>
<dbReference type="Gene3D" id="3.30.70.2570">
    <property type="entry name" value="Elongation factor 4, C-terminal domain"/>
    <property type="match status" value="1"/>
</dbReference>
<proteinExistence type="inferred from homology"/>
<dbReference type="EMBL" id="LR215024">
    <property type="protein sequence ID" value="VEU70740.1"/>
    <property type="molecule type" value="Genomic_DNA"/>
</dbReference>
<dbReference type="GO" id="GO:0003924">
    <property type="term" value="F:GTPase activity"/>
    <property type="evidence" value="ECO:0007669"/>
    <property type="project" value="UniProtKB-UniRule"/>
</dbReference>
<dbReference type="CDD" id="cd03699">
    <property type="entry name" value="EF4_II"/>
    <property type="match status" value="1"/>
</dbReference>
<dbReference type="FunFam" id="3.30.70.240:FF:000007">
    <property type="entry name" value="Translation factor GUF1, mitochondrial"/>
    <property type="match status" value="1"/>
</dbReference>
<keyword evidence="6 12" id="KW-0342">GTP-binding</keyword>
<dbReference type="CDD" id="cd03709">
    <property type="entry name" value="lepA_C"/>
    <property type="match status" value="1"/>
</dbReference>
<dbReference type="CDD" id="cd16260">
    <property type="entry name" value="EF4_III"/>
    <property type="match status" value="1"/>
</dbReference>
<dbReference type="PROSITE" id="PS51722">
    <property type="entry name" value="G_TR_2"/>
    <property type="match status" value="1"/>
</dbReference>
<evidence type="ECO:0000256" key="7">
    <source>
        <dbReference type="ARBA" id="ARBA00023136"/>
    </source>
</evidence>
<protein>
    <recommendedName>
        <fullName evidence="11 12">Elongation factor 4</fullName>
        <shortName evidence="12">EF-4</shortName>
        <ecNumber evidence="11 12">3.6.5.n1</ecNumber>
    </recommendedName>
    <alternativeName>
        <fullName evidence="12">Ribosomal back-translocase LepA</fullName>
    </alternativeName>
</protein>
<evidence type="ECO:0000256" key="6">
    <source>
        <dbReference type="ARBA" id="ARBA00023134"/>
    </source>
</evidence>
<dbReference type="InterPro" id="IPR009000">
    <property type="entry name" value="Transl_B-barrel_sf"/>
</dbReference>
<comment type="similarity">
    <text evidence="1 12">Belongs to the TRAFAC class translation factor GTPase superfamily. Classic translation factor GTPase family. LepA subfamily.</text>
</comment>
<dbReference type="NCBIfam" id="TIGR01393">
    <property type="entry name" value="lepA"/>
    <property type="match status" value="1"/>
</dbReference>
<organism evidence="14 15">
    <name type="scientific">Mycoplasmopsis glycophila</name>
    <dbReference type="NCBI Taxonomy" id="171285"/>
    <lineage>
        <taxon>Bacteria</taxon>
        <taxon>Bacillati</taxon>
        <taxon>Mycoplasmatota</taxon>
        <taxon>Mycoplasmoidales</taxon>
        <taxon>Metamycoplasmataceae</taxon>
        <taxon>Mycoplasmopsis</taxon>
    </lineage>
</organism>
<dbReference type="AlphaFoldDB" id="A0A449AVT3"/>
<dbReference type="InterPro" id="IPR013842">
    <property type="entry name" value="LepA_CTD"/>
</dbReference>
<feature type="domain" description="Tr-type G" evidence="13">
    <location>
        <begin position="4"/>
        <end position="181"/>
    </location>
</feature>
<dbReference type="GO" id="GO:0043022">
    <property type="term" value="F:ribosome binding"/>
    <property type="evidence" value="ECO:0007669"/>
    <property type="project" value="UniProtKB-UniRule"/>
</dbReference>
<evidence type="ECO:0000313" key="15">
    <source>
        <dbReference type="Proteomes" id="UP000290815"/>
    </source>
</evidence>
<dbReference type="InterPro" id="IPR000795">
    <property type="entry name" value="T_Tr_GTP-bd_dom"/>
</dbReference>
<dbReference type="GO" id="GO:0045727">
    <property type="term" value="P:positive regulation of translation"/>
    <property type="evidence" value="ECO:0007669"/>
    <property type="project" value="UniProtKB-UniRule"/>
</dbReference>
<comment type="catalytic activity">
    <reaction evidence="8 12">
        <text>GTP + H2O = GDP + phosphate + H(+)</text>
        <dbReference type="Rhea" id="RHEA:19669"/>
        <dbReference type="ChEBI" id="CHEBI:15377"/>
        <dbReference type="ChEBI" id="CHEBI:15378"/>
        <dbReference type="ChEBI" id="CHEBI:37565"/>
        <dbReference type="ChEBI" id="CHEBI:43474"/>
        <dbReference type="ChEBI" id="CHEBI:58189"/>
        <dbReference type="EC" id="3.6.5.n1"/>
    </reaction>
</comment>
<dbReference type="InterPro" id="IPR038363">
    <property type="entry name" value="LepA_C_sf"/>
</dbReference>
<dbReference type="CDD" id="cd01890">
    <property type="entry name" value="LepA"/>
    <property type="match status" value="1"/>
</dbReference>
<evidence type="ECO:0000256" key="12">
    <source>
        <dbReference type="HAMAP-Rule" id="MF_00071"/>
    </source>
</evidence>
<keyword evidence="7 12" id="KW-0472">Membrane</keyword>
<dbReference type="SUPFAM" id="SSF52540">
    <property type="entry name" value="P-loop containing nucleoside triphosphate hydrolases"/>
    <property type="match status" value="1"/>
</dbReference>